<dbReference type="AlphaFoldDB" id="A0AAV4WJY9"/>
<name>A0AAV4WJY9_9ARAC</name>
<sequence>MVHFEINKSFFHFESHIGVVDNSSSLSMNPRSEIIIKMLRLGVLNPSLFSFRPPKKDVSVPNLPQVESVVLYSQLISFAPTAIHVSA</sequence>
<gene>
    <name evidence="1" type="ORF">CDAR_81721</name>
</gene>
<evidence type="ECO:0000313" key="1">
    <source>
        <dbReference type="EMBL" id="GIY81705.1"/>
    </source>
</evidence>
<dbReference type="Proteomes" id="UP001054837">
    <property type="component" value="Unassembled WGS sequence"/>
</dbReference>
<comment type="caution">
    <text evidence="1">The sequence shown here is derived from an EMBL/GenBank/DDBJ whole genome shotgun (WGS) entry which is preliminary data.</text>
</comment>
<keyword evidence="2" id="KW-1185">Reference proteome</keyword>
<proteinExistence type="predicted"/>
<organism evidence="1 2">
    <name type="scientific">Caerostris darwini</name>
    <dbReference type="NCBI Taxonomy" id="1538125"/>
    <lineage>
        <taxon>Eukaryota</taxon>
        <taxon>Metazoa</taxon>
        <taxon>Ecdysozoa</taxon>
        <taxon>Arthropoda</taxon>
        <taxon>Chelicerata</taxon>
        <taxon>Arachnida</taxon>
        <taxon>Araneae</taxon>
        <taxon>Araneomorphae</taxon>
        <taxon>Entelegynae</taxon>
        <taxon>Araneoidea</taxon>
        <taxon>Araneidae</taxon>
        <taxon>Caerostris</taxon>
    </lineage>
</organism>
<dbReference type="EMBL" id="BPLQ01014663">
    <property type="protein sequence ID" value="GIY81705.1"/>
    <property type="molecule type" value="Genomic_DNA"/>
</dbReference>
<protein>
    <submittedName>
        <fullName evidence="1">Uncharacterized protein</fullName>
    </submittedName>
</protein>
<evidence type="ECO:0000313" key="2">
    <source>
        <dbReference type="Proteomes" id="UP001054837"/>
    </source>
</evidence>
<reference evidence="1 2" key="1">
    <citation type="submission" date="2021-06" db="EMBL/GenBank/DDBJ databases">
        <title>Caerostris darwini draft genome.</title>
        <authorList>
            <person name="Kono N."/>
            <person name="Arakawa K."/>
        </authorList>
    </citation>
    <scope>NUCLEOTIDE SEQUENCE [LARGE SCALE GENOMIC DNA]</scope>
</reference>
<accession>A0AAV4WJY9</accession>